<evidence type="ECO:0000256" key="6">
    <source>
        <dbReference type="ARBA" id="ARBA00023136"/>
    </source>
</evidence>
<dbReference type="AlphaFoldDB" id="A0A2S5EIE1"/>
<keyword evidence="3" id="KW-1003">Cell membrane</keyword>
<gene>
    <name evidence="9" type="ORF">AA81_04785</name>
</gene>
<comment type="caution">
    <text evidence="9">The sequence shown here is derived from an EMBL/GenBank/DDBJ whole genome shotgun (WGS) entry which is preliminary data.</text>
</comment>
<feature type="transmembrane region" description="Helical" evidence="7">
    <location>
        <begin position="79"/>
        <end position="100"/>
    </location>
</feature>
<feature type="transmembrane region" description="Helical" evidence="7">
    <location>
        <begin position="112"/>
        <end position="133"/>
    </location>
</feature>
<evidence type="ECO:0000259" key="8">
    <source>
        <dbReference type="PROSITE" id="PS50928"/>
    </source>
</evidence>
<evidence type="ECO:0000256" key="3">
    <source>
        <dbReference type="ARBA" id="ARBA00022475"/>
    </source>
</evidence>
<feature type="transmembrane region" description="Helical" evidence="7">
    <location>
        <begin position="21"/>
        <end position="44"/>
    </location>
</feature>
<keyword evidence="5 7" id="KW-1133">Transmembrane helix</keyword>
<keyword evidence="2 7" id="KW-0813">Transport</keyword>
<comment type="subcellular location">
    <subcellularLocation>
        <location evidence="1 7">Cell membrane</location>
        <topology evidence="1 7">Multi-pass membrane protein</topology>
    </subcellularLocation>
</comment>
<dbReference type="GO" id="GO:0055085">
    <property type="term" value="P:transmembrane transport"/>
    <property type="evidence" value="ECO:0007669"/>
    <property type="project" value="InterPro"/>
</dbReference>
<evidence type="ECO:0000256" key="7">
    <source>
        <dbReference type="RuleBase" id="RU363032"/>
    </source>
</evidence>
<dbReference type="PANTHER" id="PTHR30193:SF1">
    <property type="entry name" value="ABC TRANSPORTER PERMEASE PROTEIN YESP-RELATED"/>
    <property type="match status" value="1"/>
</dbReference>
<keyword evidence="4 7" id="KW-0812">Transmembrane</keyword>
<feature type="transmembrane region" description="Helical" evidence="7">
    <location>
        <begin position="205"/>
        <end position="229"/>
    </location>
</feature>
<evidence type="ECO:0000256" key="1">
    <source>
        <dbReference type="ARBA" id="ARBA00004651"/>
    </source>
</evidence>
<dbReference type="Proteomes" id="UP000236950">
    <property type="component" value="Unassembled WGS sequence"/>
</dbReference>
<comment type="similarity">
    <text evidence="7">Belongs to the binding-protein-dependent transport system permease family.</text>
</comment>
<feature type="transmembrane region" description="Helical" evidence="7">
    <location>
        <begin position="265"/>
        <end position="287"/>
    </location>
</feature>
<dbReference type="InterPro" id="IPR000515">
    <property type="entry name" value="MetI-like"/>
</dbReference>
<name>A0A2S5EIE1_9BACT</name>
<dbReference type="RefSeq" id="WP_103898387.1">
    <property type="nucleotide sequence ID" value="NZ_JALY01000109.1"/>
</dbReference>
<dbReference type="PANTHER" id="PTHR30193">
    <property type="entry name" value="ABC TRANSPORTER PERMEASE PROTEIN"/>
    <property type="match status" value="1"/>
</dbReference>
<dbReference type="Gene3D" id="1.10.3720.10">
    <property type="entry name" value="MetI-like"/>
    <property type="match status" value="1"/>
</dbReference>
<evidence type="ECO:0000256" key="5">
    <source>
        <dbReference type="ARBA" id="ARBA00022989"/>
    </source>
</evidence>
<sequence length="296" mass="33534">MLKKTKRSFWKKKSSMGYLFAAPWIIGLTCFIIGPIIASFFLSFTTYDMINPPKWIGFTNYKILFTLDPTFWKALGNTFYYMFGSVFFKVLLGLIFAVLLNNAAKFMGIFRTIFFLPVVLPAVPVMFLWMMLFNPRSGLINQVLSIFGIDGPLWLNSPIWSKPALILMSLWGIGGIIVIFLAGLQGIPTELYEAAELDGANKIQLFWKITVPMLRPIIFFNFVTGLIGASQVFTEAYVMTGGGPLKSTTFVNLLIYQLAFKDVRMGYASAISVIMFLILVPLTIFLFKIYQRQTQL</sequence>
<dbReference type="PROSITE" id="PS50928">
    <property type="entry name" value="ABC_TM1"/>
    <property type="match status" value="1"/>
</dbReference>
<evidence type="ECO:0000256" key="4">
    <source>
        <dbReference type="ARBA" id="ARBA00022692"/>
    </source>
</evidence>
<feature type="domain" description="ABC transmembrane type-1" evidence="8">
    <location>
        <begin position="75"/>
        <end position="286"/>
    </location>
</feature>
<dbReference type="InterPro" id="IPR051393">
    <property type="entry name" value="ABC_transporter_permease"/>
</dbReference>
<evidence type="ECO:0000313" key="10">
    <source>
        <dbReference type="Proteomes" id="UP000236950"/>
    </source>
</evidence>
<dbReference type="CDD" id="cd06261">
    <property type="entry name" value="TM_PBP2"/>
    <property type="match status" value="1"/>
</dbReference>
<keyword evidence="6 7" id="KW-0472">Membrane</keyword>
<keyword evidence="10" id="KW-1185">Reference proteome</keyword>
<dbReference type="GO" id="GO:0005886">
    <property type="term" value="C:plasma membrane"/>
    <property type="evidence" value="ECO:0007669"/>
    <property type="project" value="UniProtKB-SubCell"/>
</dbReference>
<evidence type="ECO:0000313" key="9">
    <source>
        <dbReference type="EMBL" id="POZ92894.1"/>
    </source>
</evidence>
<dbReference type="InterPro" id="IPR035906">
    <property type="entry name" value="MetI-like_sf"/>
</dbReference>
<accession>A0A2S5EIE1</accession>
<dbReference type="EMBL" id="JALY01000109">
    <property type="protein sequence ID" value="POZ92894.1"/>
    <property type="molecule type" value="Genomic_DNA"/>
</dbReference>
<dbReference type="SUPFAM" id="SSF161098">
    <property type="entry name" value="MetI-like"/>
    <property type="match status" value="1"/>
</dbReference>
<protein>
    <recommendedName>
        <fullName evidence="8">ABC transmembrane type-1 domain-containing protein</fullName>
    </recommendedName>
</protein>
<proteinExistence type="inferred from homology"/>
<organism evidence="9 10">
    <name type="scientific">Petrotoga halophila DSM 16923</name>
    <dbReference type="NCBI Taxonomy" id="1122953"/>
    <lineage>
        <taxon>Bacteria</taxon>
        <taxon>Thermotogati</taxon>
        <taxon>Thermotogota</taxon>
        <taxon>Thermotogae</taxon>
        <taxon>Petrotogales</taxon>
        <taxon>Petrotogaceae</taxon>
        <taxon>Petrotoga</taxon>
    </lineage>
</organism>
<evidence type="ECO:0000256" key="2">
    <source>
        <dbReference type="ARBA" id="ARBA00022448"/>
    </source>
</evidence>
<feature type="transmembrane region" description="Helical" evidence="7">
    <location>
        <begin position="164"/>
        <end position="185"/>
    </location>
</feature>
<reference evidence="9 10" key="1">
    <citation type="submission" date="2014-01" db="EMBL/GenBank/DDBJ databases">
        <title>Comparative genomics of Petrotoga.</title>
        <authorList>
            <person name="Chow K."/>
            <person name="Charchuk R."/>
            <person name="Nesbo C.L."/>
        </authorList>
    </citation>
    <scope>NUCLEOTIDE SEQUENCE [LARGE SCALE GENOMIC DNA]</scope>
    <source>
        <strain evidence="9 10">DSM 16923</strain>
    </source>
</reference>
<dbReference type="Pfam" id="PF00528">
    <property type="entry name" value="BPD_transp_1"/>
    <property type="match status" value="1"/>
</dbReference>